<gene>
    <name evidence="3" type="ORF">HMPREF1563_3572</name>
</gene>
<dbReference type="SUPFAM" id="SSF47413">
    <property type="entry name" value="lambda repressor-like DNA-binding domains"/>
    <property type="match status" value="1"/>
</dbReference>
<feature type="domain" description="HTH cro/C1-type" evidence="2">
    <location>
        <begin position="26"/>
        <end position="80"/>
    </location>
</feature>
<evidence type="ECO:0000313" key="3">
    <source>
        <dbReference type="EMBL" id="EUD10091.1"/>
    </source>
</evidence>
<dbReference type="PROSITE" id="PS50943">
    <property type="entry name" value="HTH_CROC1"/>
    <property type="match status" value="1"/>
</dbReference>
<name>A0AAV3M2S1_9GAMM</name>
<dbReference type="GO" id="GO:0003677">
    <property type="term" value="F:DNA binding"/>
    <property type="evidence" value="ECO:0007669"/>
    <property type="project" value="UniProtKB-KW"/>
</dbReference>
<dbReference type="CDD" id="cd00093">
    <property type="entry name" value="HTH_XRE"/>
    <property type="match status" value="1"/>
</dbReference>
<comment type="caution">
    <text evidence="3">The sequence shown here is derived from an EMBL/GenBank/DDBJ whole genome shotgun (WGS) entry which is preliminary data.</text>
</comment>
<dbReference type="Gene3D" id="1.10.260.40">
    <property type="entry name" value="lambda repressor-like DNA-binding domains"/>
    <property type="match status" value="1"/>
</dbReference>
<evidence type="ECO:0000313" key="4">
    <source>
        <dbReference type="Proteomes" id="UP000022311"/>
    </source>
</evidence>
<keyword evidence="1 3" id="KW-0238">DNA-binding</keyword>
<sequence>MNKNKLSASKYEGRDNLLSFYCGLIIRKIRKENGISAHELAKKINISQQQMSRYELGITKFSLDMLFNISVALDIPFERIIKFIILELQKSPSDDATELKNKISASDTVYFY</sequence>
<dbReference type="SMART" id="SM00530">
    <property type="entry name" value="HTH_XRE"/>
    <property type="match status" value="1"/>
</dbReference>
<dbReference type="Pfam" id="PF01381">
    <property type="entry name" value="HTH_3"/>
    <property type="match status" value="1"/>
</dbReference>
<proteinExistence type="predicted"/>
<dbReference type="AlphaFoldDB" id="A0AAV3M2S1"/>
<dbReference type="InterPro" id="IPR010982">
    <property type="entry name" value="Lambda_DNA-bd_dom_sf"/>
</dbReference>
<evidence type="ECO:0000256" key="1">
    <source>
        <dbReference type="ARBA" id="ARBA00023125"/>
    </source>
</evidence>
<evidence type="ECO:0000259" key="2">
    <source>
        <dbReference type="PROSITE" id="PS50943"/>
    </source>
</evidence>
<dbReference type="RefSeq" id="WP_006663492.1">
    <property type="nucleotide sequence ID" value="NZ_JALD01000058.1"/>
</dbReference>
<dbReference type="Proteomes" id="UP000022311">
    <property type="component" value="Unassembled WGS sequence"/>
</dbReference>
<reference evidence="3 4" key="1">
    <citation type="submission" date="2014-01" db="EMBL/GenBank/DDBJ databases">
        <authorList>
            <person name="Durkin A.S."/>
            <person name="McCorrison J."/>
            <person name="Torralba M."/>
            <person name="Gillis M."/>
            <person name="Haft D.H."/>
            <person name="Methe B."/>
            <person name="Sutton G."/>
            <person name="Nelson K.E."/>
        </authorList>
    </citation>
    <scope>NUCLEOTIDE SEQUENCE [LARGE SCALE GENOMIC DNA]</scope>
    <source>
        <strain evidence="3 4">205/92</strain>
    </source>
</reference>
<dbReference type="EMBL" id="JALD01000058">
    <property type="protein sequence ID" value="EUD10091.1"/>
    <property type="molecule type" value="Genomic_DNA"/>
</dbReference>
<dbReference type="InterPro" id="IPR001387">
    <property type="entry name" value="Cro/C1-type_HTH"/>
</dbReference>
<protein>
    <submittedName>
        <fullName evidence="3">DNA-binding helix-turn-helix protein</fullName>
    </submittedName>
</protein>
<accession>A0AAV3M2S1</accession>
<dbReference type="PANTHER" id="PTHR46558">
    <property type="entry name" value="TRACRIPTIONAL REGULATORY PROTEIN-RELATED-RELATED"/>
    <property type="match status" value="1"/>
</dbReference>
<organism evidence="3 4">
    <name type="scientific">Providencia alcalifaciens 205/92</name>
    <dbReference type="NCBI Taxonomy" id="1256988"/>
    <lineage>
        <taxon>Bacteria</taxon>
        <taxon>Pseudomonadati</taxon>
        <taxon>Pseudomonadota</taxon>
        <taxon>Gammaproteobacteria</taxon>
        <taxon>Enterobacterales</taxon>
        <taxon>Morganellaceae</taxon>
        <taxon>Providencia</taxon>
    </lineage>
</organism>
<dbReference type="PANTHER" id="PTHR46558:SF3">
    <property type="entry name" value="TRANSCRIPTIONAL REGULATOR"/>
    <property type="match status" value="1"/>
</dbReference>